<dbReference type="InterPro" id="IPR051679">
    <property type="entry name" value="DASS-Related_Transporters"/>
</dbReference>
<dbReference type="GO" id="GO:0008324">
    <property type="term" value="F:monoatomic cation transmembrane transporter activity"/>
    <property type="evidence" value="ECO:0007669"/>
    <property type="project" value="InterPro"/>
</dbReference>
<dbReference type="KEGG" id="dhy:DESAM_23259"/>
<evidence type="ECO:0000256" key="4">
    <source>
        <dbReference type="ARBA" id="ARBA00022737"/>
    </source>
</evidence>
<dbReference type="InterPro" id="IPR036721">
    <property type="entry name" value="RCK_C_sf"/>
</dbReference>
<gene>
    <name evidence="9" type="ORF">DESAM_23259</name>
</gene>
<feature type="transmembrane region" description="Helical" evidence="7">
    <location>
        <begin position="28"/>
        <end position="45"/>
    </location>
</feature>
<evidence type="ECO:0000256" key="7">
    <source>
        <dbReference type="SAM" id="Phobius"/>
    </source>
</evidence>
<dbReference type="STRING" id="1121451.DESAM_23259"/>
<reference evidence="9 10" key="1">
    <citation type="submission" date="2012-10" db="EMBL/GenBank/DDBJ databases">
        <authorList>
            <person name="Genoscope - CEA"/>
        </authorList>
    </citation>
    <scope>NUCLEOTIDE SEQUENCE [LARGE SCALE GENOMIC DNA]</scope>
    <source>
        <strain evidence="10">AM13 / DSM 14728</strain>
    </source>
</reference>
<dbReference type="eggNOG" id="COG0471">
    <property type="taxonomic scope" value="Bacteria"/>
</dbReference>
<feature type="transmembrane region" description="Helical" evidence="7">
    <location>
        <begin position="94"/>
        <end position="119"/>
    </location>
</feature>
<dbReference type="EMBL" id="FO203522">
    <property type="protein sequence ID" value="CCO25526.1"/>
    <property type="molecule type" value="Genomic_DNA"/>
</dbReference>
<keyword evidence="6 7" id="KW-0472">Membrane</keyword>
<feature type="transmembrane region" description="Helical" evidence="7">
    <location>
        <begin position="140"/>
        <end position="160"/>
    </location>
</feature>
<dbReference type="Pfam" id="PF03600">
    <property type="entry name" value="CitMHS"/>
    <property type="match status" value="1"/>
</dbReference>
<dbReference type="PATRIC" id="fig|1121451.3.peg.3461"/>
<dbReference type="HOGENOM" id="CLU_005170_6_1_7"/>
<keyword evidence="2" id="KW-0813">Transport</keyword>
<evidence type="ECO:0000256" key="3">
    <source>
        <dbReference type="ARBA" id="ARBA00022692"/>
    </source>
</evidence>
<dbReference type="InterPro" id="IPR004680">
    <property type="entry name" value="Cit_transptr-like_dom"/>
</dbReference>
<feature type="transmembrane region" description="Helical" evidence="7">
    <location>
        <begin position="5"/>
        <end position="22"/>
    </location>
</feature>
<proteinExistence type="predicted"/>
<feature type="domain" description="RCK C-terminal" evidence="8">
    <location>
        <begin position="310"/>
        <end position="394"/>
    </location>
</feature>
<evidence type="ECO:0000256" key="5">
    <source>
        <dbReference type="ARBA" id="ARBA00022989"/>
    </source>
</evidence>
<dbReference type="AlphaFoldDB" id="L0RIW9"/>
<feature type="transmembrane region" description="Helical" evidence="7">
    <location>
        <begin position="541"/>
        <end position="564"/>
    </location>
</feature>
<evidence type="ECO:0000313" key="9">
    <source>
        <dbReference type="EMBL" id="CCO25526.1"/>
    </source>
</evidence>
<evidence type="ECO:0000256" key="2">
    <source>
        <dbReference type="ARBA" id="ARBA00022448"/>
    </source>
</evidence>
<feature type="transmembrane region" description="Helical" evidence="7">
    <location>
        <begin position="459"/>
        <end position="477"/>
    </location>
</feature>
<feature type="domain" description="RCK C-terminal" evidence="8">
    <location>
        <begin position="216"/>
        <end position="302"/>
    </location>
</feature>
<dbReference type="Proteomes" id="UP000010808">
    <property type="component" value="Chromosome"/>
</dbReference>
<evidence type="ECO:0000259" key="8">
    <source>
        <dbReference type="PROSITE" id="PS51202"/>
    </source>
</evidence>
<evidence type="ECO:0000256" key="1">
    <source>
        <dbReference type="ARBA" id="ARBA00004141"/>
    </source>
</evidence>
<dbReference type="GO" id="GO:0005886">
    <property type="term" value="C:plasma membrane"/>
    <property type="evidence" value="ECO:0007669"/>
    <property type="project" value="TreeGrafter"/>
</dbReference>
<dbReference type="PANTHER" id="PTHR43652:SF2">
    <property type="entry name" value="BASIC AMINO ACID ANTIPORTER YFCC-RELATED"/>
    <property type="match status" value="1"/>
</dbReference>
<dbReference type="SUPFAM" id="SSF116726">
    <property type="entry name" value="TrkA C-terminal domain-like"/>
    <property type="match status" value="2"/>
</dbReference>
<keyword evidence="3 7" id="KW-0812">Transmembrane</keyword>
<evidence type="ECO:0000313" key="10">
    <source>
        <dbReference type="Proteomes" id="UP000010808"/>
    </source>
</evidence>
<sequence length="599" mass="64409">MTPEIILVMAVLAFAVLLFIFEWVRVDVVGLIMMVILPLLGLVTPKQAISGLSSNAVVSIIAVIIIGAGLDKTGVMNTMARLILRFAGKSETRIMTMIAGTVAIISGFMQNIGAAALFMPAAKRIGNQTGVPVGRLLMPMGFCAIIGGCLTLVGSSPLILLNDLMVVGGKHYEPFGLFGVTPIGLLLIAAALIYFILFGRFILPTKSGDDNSKPMSSLLSDTYGGVGSLFELHVPETWTTEGSLMALELRPIYFSTVVAISRNNGKILQYAPDAHEEIKAGDHLAIVGPMEFVERLAEDHGWKMQSELTSFAEELSANNAGIMEGIITPRSELVGQTLTEFRIRDRFKVSPLAIFRGEKLFVCGLSDIEIESGDAILLHGRWEMFHLLKDRPDFIFTEDVRGEILRTEKAKIAVMWLLVALTLALGFHVQLSISLLAGALGMVLTKVLSIDEAYQSVDWMTVFLLGGLIPLGMAFENTGAAKYIADALMNALGHPSPLVLLTSIGVLTSFFTLVASNVGATVLLVPLSMNMALSAGVDPRIAALTVAVAASNTFVLPTHQVNALIMRPGGYKTIDYVRAGTGMTIIYMVVMISGLMLLY</sequence>
<dbReference type="InterPro" id="IPR006037">
    <property type="entry name" value="RCK_C"/>
</dbReference>
<keyword evidence="5 7" id="KW-1133">Transmembrane helix</keyword>
<dbReference type="OrthoDB" id="9765532at2"/>
<protein>
    <submittedName>
        <fullName evidence="9">Citrate transporter</fullName>
    </submittedName>
</protein>
<accession>L0RIW9</accession>
<dbReference type="Gene3D" id="3.30.70.1450">
    <property type="entry name" value="Regulator of K+ conductance, C-terminal domain"/>
    <property type="match status" value="2"/>
</dbReference>
<name>L0RIW9_9BACT</name>
<dbReference type="RefSeq" id="WP_015338123.1">
    <property type="nucleotide sequence ID" value="NC_020055.1"/>
</dbReference>
<keyword evidence="10" id="KW-1185">Reference proteome</keyword>
<feature type="transmembrane region" description="Helical" evidence="7">
    <location>
        <begin position="498"/>
        <end position="529"/>
    </location>
</feature>
<feature type="transmembrane region" description="Helical" evidence="7">
    <location>
        <begin position="180"/>
        <end position="203"/>
    </location>
</feature>
<dbReference type="PANTHER" id="PTHR43652">
    <property type="entry name" value="BASIC AMINO ACID ANTIPORTER YFCC-RELATED"/>
    <property type="match status" value="1"/>
</dbReference>
<dbReference type="Pfam" id="PF02080">
    <property type="entry name" value="TrkA_C"/>
    <property type="match status" value="1"/>
</dbReference>
<comment type="subcellular location">
    <subcellularLocation>
        <location evidence="1">Membrane</location>
        <topology evidence="1">Multi-pass membrane protein</topology>
    </subcellularLocation>
</comment>
<organism evidence="9 10">
    <name type="scientific">Maridesulfovibrio hydrothermalis AM13 = DSM 14728</name>
    <dbReference type="NCBI Taxonomy" id="1121451"/>
    <lineage>
        <taxon>Bacteria</taxon>
        <taxon>Pseudomonadati</taxon>
        <taxon>Thermodesulfobacteriota</taxon>
        <taxon>Desulfovibrionia</taxon>
        <taxon>Desulfovibrionales</taxon>
        <taxon>Desulfovibrionaceae</taxon>
        <taxon>Maridesulfovibrio</taxon>
    </lineage>
</organism>
<keyword evidence="4" id="KW-0677">Repeat</keyword>
<dbReference type="PROSITE" id="PS51202">
    <property type="entry name" value="RCK_C"/>
    <property type="match status" value="2"/>
</dbReference>
<feature type="transmembrane region" description="Helical" evidence="7">
    <location>
        <begin position="414"/>
        <end position="439"/>
    </location>
</feature>
<dbReference type="GO" id="GO:0006813">
    <property type="term" value="P:potassium ion transport"/>
    <property type="evidence" value="ECO:0007669"/>
    <property type="project" value="InterPro"/>
</dbReference>
<feature type="transmembrane region" description="Helical" evidence="7">
    <location>
        <begin position="576"/>
        <end position="598"/>
    </location>
</feature>
<feature type="transmembrane region" description="Helical" evidence="7">
    <location>
        <begin position="52"/>
        <end position="70"/>
    </location>
</feature>
<evidence type="ECO:0000256" key="6">
    <source>
        <dbReference type="ARBA" id="ARBA00023136"/>
    </source>
</evidence>